<protein>
    <recommendedName>
        <fullName evidence="2">Developmental regulatory protein wetA</fullName>
    </recommendedName>
</protein>
<keyword evidence="4" id="KW-0805">Transcription regulation</keyword>
<feature type="region of interest" description="Disordered" evidence="8">
    <location>
        <begin position="117"/>
        <end position="176"/>
    </location>
</feature>
<dbReference type="EMBL" id="DF933814">
    <property type="protein sequence ID" value="GAM36307.1"/>
    <property type="molecule type" value="Genomic_DNA"/>
</dbReference>
<evidence type="ECO:0000256" key="3">
    <source>
        <dbReference type="ARBA" id="ARBA00022969"/>
    </source>
</evidence>
<comment type="similarity">
    <text evidence="1">Belongs to the wetA family.</text>
</comment>
<reference evidence="10" key="1">
    <citation type="journal article" date="2015" name="Genome Announc.">
        <title>Draft genome sequence of Talaromyces cellulolyticus strain Y-94, a source of lignocellulosic biomass-degrading enzymes.</title>
        <authorList>
            <person name="Fujii T."/>
            <person name="Koike H."/>
            <person name="Sawayama S."/>
            <person name="Yano S."/>
            <person name="Inoue H."/>
        </authorList>
    </citation>
    <scope>NUCLEOTIDE SEQUENCE [LARGE SCALE GENOMIC DNA]</scope>
    <source>
        <strain evidence="10">Y-94</strain>
    </source>
</reference>
<keyword evidence="3" id="KW-0749">Sporulation</keyword>
<evidence type="ECO:0000313" key="10">
    <source>
        <dbReference type="Proteomes" id="UP000053095"/>
    </source>
</evidence>
<evidence type="ECO:0000256" key="1">
    <source>
        <dbReference type="ARBA" id="ARBA00008881"/>
    </source>
</evidence>
<feature type="compositionally biased region" description="Low complexity" evidence="8">
    <location>
        <begin position="421"/>
        <end position="435"/>
    </location>
</feature>
<keyword evidence="7" id="KW-0183">Conidiation</keyword>
<evidence type="ECO:0000256" key="8">
    <source>
        <dbReference type="SAM" id="MobiDB-lite"/>
    </source>
</evidence>
<evidence type="ECO:0000256" key="2">
    <source>
        <dbReference type="ARBA" id="ARBA00015342"/>
    </source>
</evidence>
<keyword evidence="10" id="KW-1185">Reference proteome</keyword>
<name>A0A510NVM3_TALPI</name>
<accession>A0A510NVM3</accession>
<proteinExistence type="inferred from homology"/>
<feature type="compositionally biased region" description="Polar residues" evidence="8">
    <location>
        <begin position="389"/>
        <end position="400"/>
    </location>
</feature>
<dbReference type="PANTHER" id="PTHR22934">
    <property type="entry name" value="PROTEIN ESC1/WETA-RELATED"/>
    <property type="match status" value="1"/>
</dbReference>
<feature type="region of interest" description="Disordered" evidence="8">
    <location>
        <begin position="389"/>
        <end position="523"/>
    </location>
</feature>
<evidence type="ECO:0000313" key="9">
    <source>
        <dbReference type="EMBL" id="GAM36307.1"/>
    </source>
</evidence>
<dbReference type="AlphaFoldDB" id="A0A510NVM3"/>
<gene>
    <name evidence="9" type="ORF">TCE0_018f05299</name>
</gene>
<organism evidence="9 10">
    <name type="scientific">Talaromyces pinophilus</name>
    <name type="common">Penicillium pinophilum</name>
    <dbReference type="NCBI Taxonomy" id="128442"/>
    <lineage>
        <taxon>Eukaryota</taxon>
        <taxon>Fungi</taxon>
        <taxon>Dikarya</taxon>
        <taxon>Ascomycota</taxon>
        <taxon>Pezizomycotina</taxon>
        <taxon>Eurotiomycetes</taxon>
        <taxon>Eurotiomycetidae</taxon>
        <taxon>Eurotiales</taxon>
        <taxon>Trichocomaceae</taxon>
        <taxon>Talaromyces</taxon>
        <taxon>Talaromyces sect. Talaromyces</taxon>
    </lineage>
</organism>
<dbReference type="GO" id="GO:0030435">
    <property type="term" value="P:sporulation resulting in formation of a cellular spore"/>
    <property type="evidence" value="ECO:0007669"/>
    <property type="project" value="UniProtKB-KW"/>
</dbReference>
<evidence type="ECO:0000256" key="6">
    <source>
        <dbReference type="ARBA" id="ARBA00023163"/>
    </source>
</evidence>
<evidence type="ECO:0000256" key="5">
    <source>
        <dbReference type="ARBA" id="ARBA00023159"/>
    </source>
</evidence>
<dbReference type="PANTHER" id="PTHR22934:SF25">
    <property type="entry name" value="DEVELOPMENTAL REGULATORY PROTEIN WETA"/>
    <property type="match status" value="1"/>
</dbReference>
<sequence>MFAPAFDHSFNDLFNQYVNSDPSTSGDGSKDVHFGSDFDQFFSVGSFSSDCGELSPTGSKHYQQSSQQNWRKDAWTVQQDSLGDLQLHRPKPVHDTVQPSEVVSGFNAVSLEEPSPEALGLLSTSPSSPPATPSRKVHSKSAPITPKNIRVRKANDRAALHRKQSSSPSLMRSAHLQRSKMAYPENWSSRLQQLNSQLRGGERLPLSPPPSDILVQNESMRRDSGIHLNSSSENLLRDAADFSPHYAMYASKMQQQPASFINQHTSTPPPVDDMFATPSSSDSQQLHAWHADALASTFQLTSDLNGHDGHWWSSPLPARVSQPQTQNSYLVSSLGHKSPMIHTNQHQQQNHHELLQNGLMIDFGSTFDLGANADAFSSAAPLHSTTATHIPTTSHQQPTFSHHPYIPTTQPTHQQQFIAKPSRTPSLSPTNTTSPKSRPGLKNTTTPRRTHVRKLSSNSASAPKPVKLSTPTKGGGGKGSSSNVSFVNFTPSDSKKILTGVAPSGSSKTKARREQEAREKRRKLSEAALLAVRNAGGDVEALEAVLC</sequence>
<dbReference type="Proteomes" id="UP000053095">
    <property type="component" value="Unassembled WGS sequence"/>
</dbReference>
<feature type="compositionally biased region" description="Polar residues" evidence="8">
    <location>
        <begin position="407"/>
        <end position="417"/>
    </location>
</feature>
<feature type="compositionally biased region" description="Low complexity" evidence="8">
    <location>
        <begin position="480"/>
        <end position="492"/>
    </location>
</feature>
<evidence type="ECO:0000256" key="4">
    <source>
        <dbReference type="ARBA" id="ARBA00023015"/>
    </source>
</evidence>
<evidence type="ECO:0000256" key="7">
    <source>
        <dbReference type="ARBA" id="ARBA00023321"/>
    </source>
</evidence>
<keyword evidence="5" id="KW-0010">Activator</keyword>
<dbReference type="InterPro" id="IPR040112">
    <property type="entry name" value="WetA"/>
</dbReference>
<keyword evidence="6" id="KW-0804">Transcription</keyword>
<dbReference type="GO" id="GO:0048315">
    <property type="term" value="P:conidium formation"/>
    <property type="evidence" value="ECO:0007669"/>
    <property type="project" value="UniProtKB-KW"/>
</dbReference>